<evidence type="ECO:0000313" key="2">
    <source>
        <dbReference type="Proteomes" id="UP001519289"/>
    </source>
</evidence>
<comment type="caution">
    <text evidence="1">The sequence shown here is derived from an EMBL/GenBank/DDBJ whole genome shotgun (WGS) entry which is preliminary data.</text>
</comment>
<dbReference type="Gene3D" id="2.120.10.30">
    <property type="entry name" value="TolB, C-terminal domain"/>
    <property type="match status" value="1"/>
</dbReference>
<dbReference type="SUPFAM" id="SSF82171">
    <property type="entry name" value="DPP6 N-terminal domain-like"/>
    <property type="match status" value="1"/>
</dbReference>
<organism evidence="1 2">
    <name type="scientific">Symbiobacterium terraclitae</name>
    <dbReference type="NCBI Taxonomy" id="557451"/>
    <lineage>
        <taxon>Bacteria</taxon>
        <taxon>Bacillati</taxon>
        <taxon>Bacillota</taxon>
        <taxon>Clostridia</taxon>
        <taxon>Eubacteriales</taxon>
        <taxon>Symbiobacteriaceae</taxon>
        <taxon>Symbiobacterium</taxon>
    </lineage>
</organism>
<sequence>MAGTCRLHVHSDEVTVYFVLPPAADPVAAEAALDITGAGEPEVEPLWSVSGEQLFLVRLPAGQPGELVTVRLAGPFGPGGEPVDLGFEFERVTTPRVVMEYRYDGGEWTPVEPGSTLPRRPMELRLRSEGGADLAVIAGYVSGAGLPFERQGGEITIRLDSPPPHLSLNLNGILADHGLTTTRSLLELFTGEEPRLSLLDPVTGQEEALGRAPVNIYRTLVAPSGDRVALMATDPTDLIRTQIWALDVRTGDLHQTGIRLTDWQYRIYWRPGELVVADHDRIHRWQEGMTQAEVQVSRGTAFTALSPDGRLLAGITYDMREEDEHQLAPGSIVLHDLETGEDRILAERQVRVRIPHSEFAPWLELSFSPDGSSLLIREPAPEFGAWRYLRLDLASDSLEEAPDPPAEAQREWVPGPGGFAYRVQDQVYDDVVVLSADGAERQYGSGHVAGWLPDGRLLLIRWANSEWLRYPAGP</sequence>
<reference evidence="1 2" key="1">
    <citation type="submission" date="2021-03" db="EMBL/GenBank/DDBJ databases">
        <title>Genomic Encyclopedia of Type Strains, Phase IV (KMG-IV): sequencing the most valuable type-strain genomes for metagenomic binning, comparative biology and taxonomic classification.</title>
        <authorList>
            <person name="Goeker M."/>
        </authorList>
    </citation>
    <scope>NUCLEOTIDE SEQUENCE [LARGE SCALE GENOMIC DNA]</scope>
    <source>
        <strain evidence="1 2">DSM 27138</strain>
    </source>
</reference>
<protein>
    <recommendedName>
        <fullName evidence="3">Lipoprotein LpqB beta-propeller domain-containing protein</fullName>
    </recommendedName>
</protein>
<accession>A0ABS4JTS0</accession>
<dbReference type="EMBL" id="JAGGLG010000020">
    <property type="protein sequence ID" value="MBP2018941.1"/>
    <property type="molecule type" value="Genomic_DNA"/>
</dbReference>
<proteinExistence type="predicted"/>
<gene>
    <name evidence="1" type="ORF">J2Z79_002357</name>
</gene>
<dbReference type="RefSeq" id="WP_209467066.1">
    <property type="nucleotide sequence ID" value="NZ_JAGGLG010000020.1"/>
</dbReference>
<dbReference type="Proteomes" id="UP001519289">
    <property type="component" value="Unassembled WGS sequence"/>
</dbReference>
<dbReference type="InterPro" id="IPR011042">
    <property type="entry name" value="6-blade_b-propeller_TolB-like"/>
</dbReference>
<keyword evidence="2" id="KW-1185">Reference proteome</keyword>
<evidence type="ECO:0000313" key="1">
    <source>
        <dbReference type="EMBL" id="MBP2018941.1"/>
    </source>
</evidence>
<name>A0ABS4JTS0_9FIRM</name>
<evidence type="ECO:0008006" key="3">
    <source>
        <dbReference type="Google" id="ProtNLM"/>
    </source>
</evidence>